<sequence>MGTPGTVYLSGNVLKWIAMIAMFIDHSAVVLIENRFLGGQTAGVDYALALAQPGPWWKLDLVMRLIGRLAFPIFCFLLVEGFVHTRSVKDYAMRLALLACVSEIPFDLAIFGKAFYWDYQNVAFTLLLGIGAMSAWKKCEGKSVFQVLSAGGFCLMAMMVDCDYGAFGVFLIVLLYALRENRRWQAIFGALSVLWENSAPLAFILIYFYNGERGKANWKYLFYTFYPLHLLILAGIARILG</sequence>
<name>A0AAE3DLG2_9FIRM</name>
<dbReference type="InterPro" id="IPR008875">
    <property type="entry name" value="TraX"/>
</dbReference>
<dbReference type="AlphaFoldDB" id="A0AAE3DLG2"/>
<keyword evidence="1" id="KW-0472">Membrane</keyword>
<comment type="caution">
    <text evidence="2">The sequence shown here is derived from an EMBL/GenBank/DDBJ whole genome shotgun (WGS) entry which is preliminary data.</text>
</comment>
<feature type="transmembrane region" description="Helical" evidence="1">
    <location>
        <begin position="184"/>
        <end position="208"/>
    </location>
</feature>
<dbReference type="EMBL" id="JAJEPU010000023">
    <property type="protein sequence ID" value="MCC2164988.1"/>
    <property type="molecule type" value="Genomic_DNA"/>
</dbReference>
<organism evidence="2 3">
    <name type="scientific">Brotaphodocola catenula</name>
    <dbReference type="NCBI Taxonomy" id="2885361"/>
    <lineage>
        <taxon>Bacteria</taxon>
        <taxon>Bacillati</taxon>
        <taxon>Bacillota</taxon>
        <taxon>Clostridia</taxon>
        <taxon>Lachnospirales</taxon>
        <taxon>Lachnospiraceae</taxon>
        <taxon>Brotaphodocola</taxon>
    </lineage>
</organism>
<evidence type="ECO:0000313" key="3">
    <source>
        <dbReference type="Proteomes" id="UP001198962"/>
    </source>
</evidence>
<feature type="transmembrane region" description="Helical" evidence="1">
    <location>
        <begin position="91"/>
        <end position="111"/>
    </location>
</feature>
<proteinExistence type="predicted"/>
<keyword evidence="1" id="KW-1133">Transmembrane helix</keyword>
<dbReference type="RefSeq" id="WP_177977816.1">
    <property type="nucleotide sequence ID" value="NZ_JAJEPU010000023.1"/>
</dbReference>
<feature type="transmembrane region" description="Helical" evidence="1">
    <location>
        <begin position="61"/>
        <end position="79"/>
    </location>
</feature>
<dbReference type="Pfam" id="PF05857">
    <property type="entry name" value="TraX"/>
    <property type="match status" value="1"/>
</dbReference>
<feature type="transmembrane region" description="Helical" evidence="1">
    <location>
        <begin position="148"/>
        <end position="178"/>
    </location>
</feature>
<keyword evidence="3" id="KW-1185">Reference proteome</keyword>
<accession>A0AAE3DLG2</accession>
<keyword evidence="1" id="KW-0812">Transmembrane</keyword>
<feature type="transmembrane region" description="Helical" evidence="1">
    <location>
        <begin position="12"/>
        <end position="32"/>
    </location>
</feature>
<dbReference type="Proteomes" id="UP001198962">
    <property type="component" value="Unassembled WGS sequence"/>
</dbReference>
<evidence type="ECO:0000313" key="2">
    <source>
        <dbReference type="EMBL" id="MCC2164988.1"/>
    </source>
</evidence>
<gene>
    <name evidence="2" type="ORF">LKD32_08860</name>
</gene>
<feature type="transmembrane region" description="Helical" evidence="1">
    <location>
        <begin position="220"/>
        <end position="240"/>
    </location>
</feature>
<evidence type="ECO:0000256" key="1">
    <source>
        <dbReference type="SAM" id="Phobius"/>
    </source>
</evidence>
<protein>
    <submittedName>
        <fullName evidence="2">Conjugal transfer protein TraX</fullName>
    </submittedName>
</protein>
<reference evidence="2" key="1">
    <citation type="submission" date="2021-10" db="EMBL/GenBank/DDBJ databases">
        <title>Anaerobic single-cell dispensing facilitates the cultivation of human gut bacteria.</title>
        <authorList>
            <person name="Afrizal A."/>
        </authorList>
    </citation>
    <scope>NUCLEOTIDE SEQUENCE</scope>
    <source>
        <strain evidence="2">CLA-AA-H274</strain>
    </source>
</reference>